<protein>
    <submittedName>
        <fullName evidence="1">Uncharacterized protein</fullName>
    </submittedName>
</protein>
<dbReference type="Proteomes" id="UP000637002">
    <property type="component" value="Unassembled WGS sequence"/>
</dbReference>
<proteinExistence type="predicted"/>
<accession>A0A916XGM6</accession>
<evidence type="ECO:0000313" key="1">
    <source>
        <dbReference type="EMBL" id="GGC70445.1"/>
    </source>
</evidence>
<name>A0A916XGM6_9HYPH</name>
<reference evidence="1" key="1">
    <citation type="journal article" date="2014" name="Int. J. Syst. Evol. Microbiol.">
        <title>Complete genome sequence of Corynebacterium casei LMG S-19264T (=DSM 44701T), isolated from a smear-ripened cheese.</title>
        <authorList>
            <consortium name="US DOE Joint Genome Institute (JGI-PGF)"/>
            <person name="Walter F."/>
            <person name="Albersmeier A."/>
            <person name="Kalinowski J."/>
            <person name="Ruckert C."/>
        </authorList>
    </citation>
    <scope>NUCLEOTIDE SEQUENCE</scope>
    <source>
        <strain evidence="1">CGMCC 1.12919</strain>
    </source>
</reference>
<comment type="caution">
    <text evidence="1">The sequence shown here is derived from an EMBL/GenBank/DDBJ whole genome shotgun (WGS) entry which is preliminary data.</text>
</comment>
<evidence type="ECO:0000313" key="2">
    <source>
        <dbReference type="Proteomes" id="UP000637002"/>
    </source>
</evidence>
<dbReference type="AlphaFoldDB" id="A0A916XGM6"/>
<dbReference type="RefSeq" id="WP_244642006.1">
    <property type="nucleotide sequence ID" value="NZ_BMGG01000005.1"/>
</dbReference>
<keyword evidence="2" id="KW-1185">Reference proteome</keyword>
<organism evidence="1 2">
    <name type="scientific">Chelatococcus reniformis</name>
    <dbReference type="NCBI Taxonomy" id="1494448"/>
    <lineage>
        <taxon>Bacteria</taxon>
        <taxon>Pseudomonadati</taxon>
        <taxon>Pseudomonadota</taxon>
        <taxon>Alphaproteobacteria</taxon>
        <taxon>Hyphomicrobiales</taxon>
        <taxon>Chelatococcaceae</taxon>
        <taxon>Chelatococcus</taxon>
    </lineage>
</organism>
<reference evidence="1" key="2">
    <citation type="submission" date="2020-09" db="EMBL/GenBank/DDBJ databases">
        <authorList>
            <person name="Sun Q."/>
            <person name="Zhou Y."/>
        </authorList>
    </citation>
    <scope>NUCLEOTIDE SEQUENCE</scope>
    <source>
        <strain evidence="1">CGMCC 1.12919</strain>
    </source>
</reference>
<gene>
    <name evidence="1" type="ORF">GCM10010994_31220</name>
</gene>
<sequence>MSAPAPIAFTWDGEVMVPLARFTKVADRQFVIGERYVLVPHEERSGVTHRHFFAIVNEAWSSLPEQFDGQFPSAEHLRKFALIRAGFRDERTIVCSSKAEAIRIAAFVRSVDEFSVVQVHGATVIHHTAQSQSTKAMGKRRFQESKDAVFAVLAAMLGVDPTELRRAA</sequence>
<dbReference type="EMBL" id="BMGG01000005">
    <property type="protein sequence ID" value="GGC70445.1"/>
    <property type="molecule type" value="Genomic_DNA"/>
</dbReference>